<dbReference type="SUPFAM" id="SSF47823">
    <property type="entry name" value="lambda integrase-like, N-terminal domain"/>
    <property type="match status" value="1"/>
</dbReference>
<dbReference type="GO" id="GO:0015074">
    <property type="term" value="P:DNA integration"/>
    <property type="evidence" value="ECO:0007669"/>
    <property type="project" value="InterPro"/>
</dbReference>
<evidence type="ECO:0000256" key="1">
    <source>
        <dbReference type="ARBA" id="ARBA00023125"/>
    </source>
</evidence>
<dbReference type="InterPro" id="IPR013762">
    <property type="entry name" value="Integrase-like_cat_sf"/>
</dbReference>
<dbReference type="InterPro" id="IPR052925">
    <property type="entry name" value="Phage_Integrase-like_Recomb"/>
</dbReference>
<evidence type="ECO:0000313" key="5">
    <source>
        <dbReference type="WBParaSite" id="maker-uti_cns_0045518-snap-gene-1.14-mRNA-1"/>
    </source>
</evidence>
<dbReference type="PROSITE" id="PS51900">
    <property type="entry name" value="CB"/>
    <property type="match status" value="1"/>
</dbReference>
<keyword evidence="4" id="KW-1185">Reference proteome</keyword>
<accession>A0A1I8J2F9</accession>
<feature type="region of interest" description="Disordered" evidence="2">
    <location>
        <begin position="29"/>
        <end position="60"/>
    </location>
</feature>
<dbReference type="PANTHER" id="PTHR34605:SF3">
    <property type="entry name" value="P CELL-TYPE AGGLUTINATION PROTEIN MAP4-LIKE-RELATED"/>
    <property type="match status" value="1"/>
</dbReference>
<protein>
    <submittedName>
        <fullName evidence="5">Core-binding (CB) domain-containing protein</fullName>
    </submittedName>
</protein>
<evidence type="ECO:0000259" key="3">
    <source>
        <dbReference type="PROSITE" id="PS51900"/>
    </source>
</evidence>
<evidence type="ECO:0000313" key="4">
    <source>
        <dbReference type="Proteomes" id="UP000095280"/>
    </source>
</evidence>
<dbReference type="InterPro" id="IPR036361">
    <property type="entry name" value="SAP_dom_sf"/>
</dbReference>
<organism evidence="4 5">
    <name type="scientific">Macrostomum lignano</name>
    <dbReference type="NCBI Taxonomy" id="282301"/>
    <lineage>
        <taxon>Eukaryota</taxon>
        <taxon>Metazoa</taxon>
        <taxon>Spiralia</taxon>
        <taxon>Lophotrochozoa</taxon>
        <taxon>Platyhelminthes</taxon>
        <taxon>Rhabditophora</taxon>
        <taxon>Macrostomorpha</taxon>
        <taxon>Macrostomida</taxon>
        <taxon>Macrostomidae</taxon>
        <taxon>Macrostomum</taxon>
    </lineage>
</organism>
<dbReference type="GO" id="GO:0006310">
    <property type="term" value="P:DNA recombination"/>
    <property type="evidence" value="ECO:0007669"/>
    <property type="project" value="InterPro"/>
</dbReference>
<dbReference type="InterPro" id="IPR044068">
    <property type="entry name" value="CB"/>
</dbReference>
<dbReference type="Gene3D" id="1.10.443.10">
    <property type="entry name" value="Intergrase catalytic core"/>
    <property type="match status" value="1"/>
</dbReference>
<dbReference type="Gene3D" id="1.10.720.30">
    <property type="entry name" value="SAP domain"/>
    <property type="match status" value="1"/>
</dbReference>
<feature type="domain" description="Core-binding (CB)" evidence="3">
    <location>
        <begin position="98"/>
        <end position="188"/>
    </location>
</feature>
<sequence length="344" mass="37843">AELAKRGLPKTGCKQQLYERLCRHLQSEAPAADSDSSGSTLDAGIIDDQSTGGQEATEGAAGDLAALRKEVEELEIKALTRRRAQLQRELNGNQTAVSSQGRSRAPHRHTVSVPILCRLSLAPSTRKSYASHLRLWREFCRQQRVFPTAASKSDVCNFTAFLLERGCASYSSVQISLSAVSFIHRATAAPDPTKDNARLALVCRGARRLLSRQPRRAEPLQPHHLRLLCNSPLLQQLLPRRLFVAFKAALLDAWWGVLRLGELLPSTTGAALRRGALSTCPGGLRLTIGKSKTNQFKERQLLVFLPQCTDCPQCLVSALATHLRENQVVEPHQPLFAVLGARRV</sequence>
<keyword evidence="1" id="KW-0238">DNA-binding</keyword>
<dbReference type="Gene3D" id="1.10.150.130">
    <property type="match status" value="1"/>
</dbReference>
<dbReference type="InterPro" id="IPR010998">
    <property type="entry name" value="Integrase_recombinase_N"/>
</dbReference>
<name>A0A1I8J2F9_9PLAT</name>
<dbReference type="WBParaSite" id="maker-uti_cns_0045518-snap-gene-1.14-mRNA-1">
    <property type="protein sequence ID" value="maker-uti_cns_0045518-snap-gene-1.14-mRNA-1"/>
    <property type="gene ID" value="maker-uti_cns_0045518-snap-gene-1.14"/>
</dbReference>
<proteinExistence type="predicted"/>
<dbReference type="PANTHER" id="PTHR34605">
    <property type="entry name" value="PHAGE_INTEGRASE DOMAIN-CONTAINING PROTEIN"/>
    <property type="match status" value="1"/>
</dbReference>
<dbReference type="GO" id="GO:0003677">
    <property type="term" value="F:DNA binding"/>
    <property type="evidence" value="ECO:0007669"/>
    <property type="project" value="UniProtKB-KW"/>
</dbReference>
<evidence type="ECO:0000256" key="2">
    <source>
        <dbReference type="SAM" id="MobiDB-lite"/>
    </source>
</evidence>
<dbReference type="AlphaFoldDB" id="A0A1I8J2F9"/>
<reference evidence="5" key="1">
    <citation type="submission" date="2016-11" db="UniProtKB">
        <authorList>
            <consortium name="WormBaseParasite"/>
        </authorList>
    </citation>
    <scope>IDENTIFICATION</scope>
</reference>
<dbReference type="Proteomes" id="UP000095280">
    <property type="component" value="Unplaced"/>
</dbReference>
<feature type="compositionally biased region" description="Low complexity" evidence="2">
    <location>
        <begin position="51"/>
        <end position="60"/>
    </location>
</feature>